<accession>A0A0C2WKK3</accession>
<evidence type="ECO:0000313" key="2">
    <source>
        <dbReference type="EMBL" id="KIL56703.1"/>
    </source>
</evidence>
<proteinExistence type="predicted"/>
<protein>
    <submittedName>
        <fullName evidence="2">Uncharacterized protein</fullName>
    </submittedName>
</protein>
<sequence>MSTLRPQDQVGLEDANFCKGYMRPAKVFVSPPPLPLGNLSNMTWPIKSAYTRLLVPETITSQSGPSHAPLSLHIQIAKSILEGSDEKPPEFKPNPASGPHLRPPEAKPEPAPATEDNEMGEVDEEETTAKKTSTCC</sequence>
<feature type="compositionally biased region" description="Acidic residues" evidence="1">
    <location>
        <begin position="115"/>
        <end position="126"/>
    </location>
</feature>
<organism evidence="2 3">
    <name type="scientific">Amanita muscaria (strain Koide BX008)</name>
    <dbReference type="NCBI Taxonomy" id="946122"/>
    <lineage>
        <taxon>Eukaryota</taxon>
        <taxon>Fungi</taxon>
        <taxon>Dikarya</taxon>
        <taxon>Basidiomycota</taxon>
        <taxon>Agaricomycotina</taxon>
        <taxon>Agaricomycetes</taxon>
        <taxon>Agaricomycetidae</taxon>
        <taxon>Agaricales</taxon>
        <taxon>Pluteineae</taxon>
        <taxon>Amanitaceae</taxon>
        <taxon>Amanita</taxon>
    </lineage>
</organism>
<reference evidence="2 3" key="1">
    <citation type="submission" date="2014-04" db="EMBL/GenBank/DDBJ databases">
        <title>Evolutionary Origins and Diversification of the Mycorrhizal Mutualists.</title>
        <authorList>
            <consortium name="DOE Joint Genome Institute"/>
            <consortium name="Mycorrhizal Genomics Consortium"/>
            <person name="Kohler A."/>
            <person name="Kuo A."/>
            <person name="Nagy L.G."/>
            <person name="Floudas D."/>
            <person name="Copeland A."/>
            <person name="Barry K.W."/>
            <person name="Cichocki N."/>
            <person name="Veneault-Fourrey C."/>
            <person name="LaButti K."/>
            <person name="Lindquist E.A."/>
            <person name="Lipzen A."/>
            <person name="Lundell T."/>
            <person name="Morin E."/>
            <person name="Murat C."/>
            <person name="Riley R."/>
            <person name="Ohm R."/>
            <person name="Sun H."/>
            <person name="Tunlid A."/>
            <person name="Henrissat B."/>
            <person name="Grigoriev I.V."/>
            <person name="Hibbett D.S."/>
            <person name="Martin F."/>
        </authorList>
    </citation>
    <scope>NUCLEOTIDE SEQUENCE [LARGE SCALE GENOMIC DNA]</scope>
    <source>
        <strain evidence="2 3">Koide BX008</strain>
    </source>
</reference>
<keyword evidence="3" id="KW-1185">Reference proteome</keyword>
<dbReference type="InParanoid" id="A0A0C2WKK3"/>
<evidence type="ECO:0000313" key="3">
    <source>
        <dbReference type="Proteomes" id="UP000054549"/>
    </source>
</evidence>
<evidence type="ECO:0000256" key="1">
    <source>
        <dbReference type="SAM" id="MobiDB-lite"/>
    </source>
</evidence>
<dbReference type="EMBL" id="KN818404">
    <property type="protein sequence ID" value="KIL56703.1"/>
    <property type="molecule type" value="Genomic_DNA"/>
</dbReference>
<dbReference type="HOGENOM" id="CLU_1874918_0_0_1"/>
<feature type="region of interest" description="Disordered" evidence="1">
    <location>
        <begin position="81"/>
        <end position="136"/>
    </location>
</feature>
<dbReference type="Proteomes" id="UP000054549">
    <property type="component" value="Unassembled WGS sequence"/>
</dbReference>
<name>A0A0C2WKK3_AMAMK</name>
<gene>
    <name evidence="2" type="ORF">M378DRAFT_16835</name>
</gene>
<dbReference type="AlphaFoldDB" id="A0A0C2WKK3"/>